<dbReference type="SUPFAM" id="SSF49373">
    <property type="entry name" value="Invasin/intimin cell-adhesion fragments"/>
    <property type="match status" value="1"/>
</dbReference>
<dbReference type="Pfam" id="PF14870">
    <property type="entry name" value="PSII_BNR"/>
    <property type="match status" value="2"/>
</dbReference>
<dbReference type="InterPro" id="IPR015943">
    <property type="entry name" value="WD40/YVTN_repeat-like_dom_sf"/>
</dbReference>
<keyword evidence="3" id="KW-0732">Signal</keyword>
<dbReference type="AlphaFoldDB" id="A0A849SNP5"/>
<dbReference type="GO" id="GO:0009523">
    <property type="term" value="C:photosystem II"/>
    <property type="evidence" value="ECO:0007669"/>
    <property type="project" value="UniProtKB-KW"/>
</dbReference>
<evidence type="ECO:0000256" key="2">
    <source>
        <dbReference type="ARBA" id="ARBA00023276"/>
    </source>
</evidence>
<comment type="caution">
    <text evidence="5">The sequence shown here is derived from an EMBL/GenBank/DDBJ whole genome shotgun (WGS) entry which is preliminary data.</text>
</comment>
<dbReference type="EMBL" id="JABFRW010000125">
    <property type="protein sequence ID" value="NOT34477.1"/>
    <property type="molecule type" value="Genomic_DNA"/>
</dbReference>
<sequence>MKHVYFAFTRAFEPLAALGAAVVFACTVTGCDSSSPTPPIVIVPLSSVVVAPESDTLRVGTDRSFVALAYDTLGVLVNDVNFSWESENPSVFTVNATGRVHAEAEGVARLFVESNSQRDTAVVFVYPDTGWVLQPNPSSGSNLNGVYFRQDGQLGWAVGDGGRIMRTTNAGADWVNASATGTSFSLQGVWFTSDLEGWAVGSGSTVLKSVDGGDNWTRVMSANPGENLLDVVFVSATRGFAVGANGTLIRTTDRGVTWDETNLPTAFALNAVSFGSDSTGWAVGNGGLIAFTTDRGDSWDVLSPFVTSSALNGVSTLGPFMAYAAGFGGVTTRTTVTGPDSWELGPNVGASNLIEGLHFPTSLIGYAVGFNSGGIVLRTEDGGQNWFPQVSRTTSQLNDVWFVDALRGWAVGEGGVIIHTASGGRAF</sequence>
<accession>A0A849SNP5</accession>
<dbReference type="GO" id="GO:0015979">
    <property type="term" value="P:photosynthesis"/>
    <property type="evidence" value="ECO:0007669"/>
    <property type="project" value="UniProtKB-KW"/>
</dbReference>
<protein>
    <recommendedName>
        <fullName evidence="4">Photosynthesis system II assembly factor Ycf48/Hcf136-like domain-containing protein</fullName>
    </recommendedName>
</protein>
<dbReference type="InterPro" id="IPR008964">
    <property type="entry name" value="Invasin/intimin_cell_adhesion"/>
</dbReference>
<evidence type="ECO:0000256" key="1">
    <source>
        <dbReference type="ARBA" id="ARBA00022531"/>
    </source>
</evidence>
<dbReference type="Proteomes" id="UP000580839">
    <property type="component" value="Unassembled WGS sequence"/>
</dbReference>
<keyword evidence="1" id="KW-0602">Photosynthesis</keyword>
<keyword evidence="2" id="KW-0604">Photosystem II</keyword>
<organism evidence="5 6">
    <name type="scientific">Eiseniibacteriota bacterium</name>
    <dbReference type="NCBI Taxonomy" id="2212470"/>
    <lineage>
        <taxon>Bacteria</taxon>
        <taxon>Candidatus Eiseniibacteriota</taxon>
    </lineage>
</organism>
<gene>
    <name evidence="5" type="ORF">HOP12_09940</name>
</gene>
<reference evidence="5 6" key="1">
    <citation type="submission" date="2020-04" db="EMBL/GenBank/DDBJ databases">
        <title>Metagenomic profiling of ammonia- and methane-oxidizing microorganisms in a Dutch drinking water treatment plant.</title>
        <authorList>
            <person name="Poghosyan L."/>
            <person name="Leucker S."/>
        </authorList>
    </citation>
    <scope>NUCLEOTIDE SEQUENCE [LARGE SCALE GENOMIC DNA]</scope>
    <source>
        <strain evidence="5">S-RSF-IL-03</strain>
    </source>
</reference>
<evidence type="ECO:0000259" key="4">
    <source>
        <dbReference type="Pfam" id="PF14870"/>
    </source>
</evidence>
<feature type="domain" description="Photosynthesis system II assembly factor Ycf48/Hcf136-like" evidence="4">
    <location>
        <begin position="142"/>
        <end position="220"/>
    </location>
</feature>
<feature type="chain" id="PRO_5032748068" description="Photosynthesis system II assembly factor Ycf48/Hcf136-like domain-containing protein" evidence="3">
    <location>
        <begin position="26"/>
        <end position="427"/>
    </location>
</feature>
<feature type="domain" description="Photosynthesis system II assembly factor Ycf48/Hcf136-like" evidence="4">
    <location>
        <begin position="226"/>
        <end position="302"/>
    </location>
</feature>
<dbReference type="PROSITE" id="PS51257">
    <property type="entry name" value="PROKAR_LIPOPROTEIN"/>
    <property type="match status" value="1"/>
</dbReference>
<evidence type="ECO:0000256" key="3">
    <source>
        <dbReference type="SAM" id="SignalP"/>
    </source>
</evidence>
<dbReference type="SUPFAM" id="SSF110296">
    <property type="entry name" value="Oligoxyloglucan reducing end-specific cellobiohydrolase"/>
    <property type="match status" value="2"/>
</dbReference>
<dbReference type="PANTHER" id="PTHR47199">
    <property type="entry name" value="PHOTOSYSTEM II STABILITY/ASSEMBLY FACTOR HCF136, CHLOROPLASTIC"/>
    <property type="match status" value="1"/>
</dbReference>
<proteinExistence type="predicted"/>
<dbReference type="Gene3D" id="2.60.40.1080">
    <property type="match status" value="1"/>
</dbReference>
<evidence type="ECO:0000313" key="5">
    <source>
        <dbReference type="EMBL" id="NOT34477.1"/>
    </source>
</evidence>
<dbReference type="PANTHER" id="PTHR47199:SF2">
    <property type="entry name" value="PHOTOSYSTEM II STABILITY_ASSEMBLY FACTOR HCF136, CHLOROPLASTIC"/>
    <property type="match status" value="1"/>
</dbReference>
<dbReference type="InterPro" id="IPR028203">
    <property type="entry name" value="PSII_CF48-like_dom"/>
</dbReference>
<name>A0A849SNP5_UNCEI</name>
<feature type="signal peptide" evidence="3">
    <location>
        <begin position="1"/>
        <end position="25"/>
    </location>
</feature>
<dbReference type="Gene3D" id="2.130.10.10">
    <property type="entry name" value="YVTN repeat-like/Quinoprotein amine dehydrogenase"/>
    <property type="match status" value="1"/>
</dbReference>
<evidence type="ECO:0000313" key="6">
    <source>
        <dbReference type="Proteomes" id="UP000580839"/>
    </source>
</evidence>